<dbReference type="RefSeq" id="WP_130107369.1">
    <property type="nucleotide sequence ID" value="NZ_CP025781.1"/>
</dbReference>
<evidence type="ECO:0000256" key="1">
    <source>
        <dbReference type="SAM" id="SignalP"/>
    </source>
</evidence>
<dbReference type="AlphaFoldDB" id="A0A7G3GCH0"/>
<accession>A0A7G3GCH0</accession>
<feature type="domain" description="Solute-binding protein family 3/N-terminal" evidence="2">
    <location>
        <begin position="37"/>
        <end position="244"/>
    </location>
</feature>
<name>A0A7G3GCH0_9NEIS</name>
<dbReference type="InterPro" id="IPR001638">
    <property type="entry name" value="Solute-binding_3/MltF_N"/>
</dbReference>
<reference evidence="3 4" key="1">
    <citation type="submission" date="2018-01" db="EMBL/GenBank/DDBJ databases">
        <title>Genome sequence of Iodobacter sp. strain PCH194 isolated from Indian Trans-Himalaya.</title>
        <authorList>
            <person name="Kumar V."/>
            <person name="Thakur V."/>
            <person name="Kumar S."/>
            <person name="Singh D."/>
        </authorList>
    </citation>
    <scope>NUCLEOTIDE SEQUENCE [LARGE SCALE GENOMIC DNA]</scope>
    <source>
        <strain evidence="3 4">PCH194</strain>
    </source>
</reference>
<dbReference type="EMBL" id="CP025781">
    <property type="protein sequence ID" value="QBC44854.1"/>
    <property type="molecule type" value="Genomic_DNA"/>
</dbReference>
<keyword evidence="1" id="KW-0732">Signal</keyword>
<dbReference type="Pfam" id="PF00497">
    <property type="entry name" value="SBP_bac_3"/>
    <property type="match status" value="1"/>
</dbReference>
<dbReference type="Gene3D" id="3.40.190.10">
    <property type="entry name" value="Periplasmic binding protein-like II"/>
    <property type="match status" value="2"/>
</dbReference>
<sequence>MKKFIINIYLLIFSSANQLSFAEEFNVILPQEDPWAFPMPLAQAPNAYSGILIDLLKEFEKRSGHHVNISISSPSRTIVSLQEGRSDFSIMIWVKNHDQYAIKGVNLFPIHIGIRAKKGVRVIRYDNLKEITTSIPRGLEIETEFDQDKTLKKDEVLDYTVAIKKTALNRDSQAVAGSLATINYIIKKLNLKNEFGDTFLLGTTHLSIHFSKNSLKKPYYEKINGIFKTMLEDGTVRDIHQKWMN</sequence>
<gene>
    <name evidence="3" type="ORF">C1H71_15805</name>
</gene>
<dbReference type="SUPFAM" id="SSF53850">
    <property type="entry name" value="Periplasmic binding protein-like II"/>
    <property type="match status" value="1"/>
</dbReference>
<organism evidence="3 4">
    <name type="scientific">Iodobacter fluviatilis</name>
    <dbReference type="NCBI Taxonomy" id="537"/>
    <lineage>
        <taxon>Bacteria</taxon>
        <taxon>Pseudomonadati</taxon>
        <taxon>Pseudomonadota</taxon>
        <taxon>Betaproteobacteria</taxon>
        <taxon>Neisseriales</taxon>
        <taxon>Chitinibacteraceae</taxon>
        <taxon>Iodobacter</taxon>
    </lineage>
</organism>
<evidence type="ECO:0000313" key="4">
    <source>
        <dbReference type="Proteomes" id="UP000515917"/>
    </source>
</evidence>
<evidence type="ECO:0000259" key="2">
    <source>
        <dbReference type="Pfam" id="PF00497"/>
    </source>
</evidence>
<dbReference type="Proteomes" id="UP000515917">
    <property type="component" value="Chromosome"/>
</dbReference>
<protein>
    <recommendedName>
        <fullName evidence="2">Solute-binding protein family 3/N-terminal domain-containing protein</fullName>
    </recommendedName>
</protein>
<proteinExistence type="predicted"/>
<feature type="signal peptide" evidence="1">
    <location>
        <begin position="1"/>
        <end position="22"/>
    </location>
</feature>
<keyword evidence="4" id="KW-1185">Reference proteome</keyword>
<feature type="chain" id="PRO_5028920863" description="Solute-binding protein family 3/N-terminal domain-containing protein" evidence="1">
    <location>
        <begin position="23"/>
        <end position="245"/>
    </location>
</feature>
<dbReference type="KEGG" id="ifl:C1H71_15805"/>
<evidence type="ECO:0000313" key="3">
    <source>
        <dbReference type="EMBL" id="QBC44854.1"/>
    </source>
</evidence>